<sequence>MFTHPINNPQHWRLANILATHAILFPSNALFFKFQAAYWYSHSQPKDFAKPK</sequence>
<gene>
    <name evidence="1" type="ORF">JDW22_10145</name>
</gene>
<comment type="caution">
    <text evidence="1">The sequence shown here is derived from an EMBL/GenBank/DDBJ whole genome shotgun (WGS) entry which is preliminary data.</text>
</comment>
<accession>A0ABS1BUJ3</accession>
<dbReference type="EMBL" id="JAEHNZ010000003">
    <property type="protein sequence ID" value="MBK0396922.1"/>
    <property type="molecule type" value="Genomic_DNA"/>
</dbReference>
<organism evidence="1 2">
    <name type="scientific">Kingella bonacorsii</name>
    <dbReference type="NCBI Taxonomy" id="2796361"/>
    <lineage>
        <taxon>Bacteria</taxon>
        <taxon>Pseudomonadati</taxon>
        <taxon>Pseudomonadota</taxon>
        <taxon>Betaproteobacteria</taxon>
        <taxon>Neisseriales</taxon>
        <taxon>Neisseriaceae</taxon>
        <taxon>Kingella</taxon>
    </lineage>
</organism>
<name>A0ABS1BUJ3_9NEIS</name>
<dbReference type="RefSeq" id="WP_200522961.1">
    <property type="nucleotide sequence ID" value="NZ_JAEHNZ010000003.1"/>
</dbReference>
<dbReference type="Proteomes" id="UP000614058">
    <property type="component" value="Unassembled WGS sequence"/>
</dbReference>
<keyword evidence="2" id="KW-1185">Reference proteome</keyword>
<evidence type="ECO:0000313" key="1">
    <source>
        <dbReference type="EMBL" id="MBK0396922.1"/>
    </source>
</evidence>
<reference evidence="1 2" key="1">
    <citation type="journal article" date="2021" name="Pathogens">
        <title>Isolation and Characterization of Kingella bonacorsii sp. nov., A Novel Kingella Species Detected in a Stable Periodontitis Subject.</title>
        <authorList>
            <person name="Antezack A."/>
            <person name="Boxberger M."/>
            <person name="Rolland C."/>
            <person name="Monnet-Corti V."/>
            <person name="La Scola B."/>
        </authorList>
    </citation>
    <scope>NUCLEOTIDE SEQUENCE [LARGE SCALE GENOMIC DNA]</scope>
    <source>
        <strain evidence="1 2">Marseille-Q4569</strain>
    </source>
</reference>
<proteinExistence type="predicted"/>
<evidence type="ECO:0000313" key="2">
    <source>
        <dbReference type="Proteomes" id="UP000614058"/>
    </source>
</evidence>
<protein>
    <submittedName>
        <fullName evidence="1">Uncharacterized protein</fullName>
    </submittedName>
</protein>